<dbReference type="PIRSF" id="PIRSF016719">
    <property type="entry name" value="UCP016719"/>
    <property type="match status" value="1"/>
</dbReference>
<feature type="domain" description="Peptidoglycan beta-N-acetylmuramidase NamZ C-terminal" evidence="2">
    <location>
        <begin position="228"/>
        <end position="388"/>
    </location>
</feature>
<evidence type="ECO:0000259" key="2">
    <source>
        <dbReference type="Pfam" id="PF20732"/>
    </source>
</evidence>
<dbReference type="Pfam" id="PF07075">
    <property type="entry name" value="NamZ_N"/>
    <property type="match status" value="1"/>
</dbReference>
<protein>
    <submittedName>
        <fullName evidence="3">DUF1343 domain-containing protein</fullName>
    </submittedName>
</protein>
<dbReference type="Gene3D" id="3.90.1150.140">
    <property type="match status" value="1"/>
</dbReference>
<evidence type="ECO:0000313" key="4">
    <source>
        <dbReference type="Proteomes" id="UP001154240"/>
    </source>
</evidence>
<dbReference type="InterPro" id="IPR048503">
    <property type="entry name" value="NamZ_C"/>
</dbReference>
<evidence type="ECO:0000259" key="1">
    <source>
        <dbReference type="Pfam" id="PF07075"/>
    </source>
</evidence>
<dbReference type="EMBL" id="JAPHEH010000001">
    <property type="protein sequence ID" value="MDG4476607.1"/>
    <property type="molecule type" value="Genomic_DNA"/>
</dbReference>
<dbReference type="GO" id="GO:0033922">
    <property type="term" value="F:peptidoglycan beta-N-acetylmuramidase activity"/>
    <property type="evidence" value="ECO:0007669"/>
    <property type="project" value="InterPro"/>
</dbReference>
<dbReference type="Pfam" id="PF20732">
    <property type="entry name" value="NamZ_C"/>
    <property type="match status" value="1"/>
</dbReference>
<dbReference type="Gene3D" id="3.40.50.12170">
    <property type="entry name" value="Uncharacterised protein PF07075, DUF1343"/>
    <property type="match status" value="1"/>
</dbReference>
<dbReference type="InterPro" id="IPR048502">
    <property type="entry name" value="NamZ_N"/>
</dbReference>
<feature type="domain" description="Peptidoglycan beta-N-acetylmuramidase NamZ N-terminal" evidence="1">
    <location>
        <begin position="23"/>
        <end position="224"/>
    </location>
</feature>
<evidence type="ECO:0000313" key="3">
    <source>
        <dbReference type="EMBL" id="MDG4476607.1"/>
    </source>
</evidence>
<proteinExistence type="predicted"/>
<name>A0A9X4MH98_9BACT</name>
<dbReference type="AlphaFoldDB" id="A0A9X4MH98"/>
<sequence length="389" mass="43539">MVTLGIEHLLASPPASLAGKRLALLCNQASTDRHLRHSRDLIMAAFPGQLTCLFTPQHGFFAEKQDNMIESDHMTDPVSGLPVFSLYGEVRRPTAAMYEHFDVLLVDIVDVGTRVYTFLYTLAYCMEEAARHGKKVVVLDRPNPVGGEAVEGNLLQDDCRSFVGLYPLPMRHGLTFGELARLLNGEYGIGADLEVVTMPGWQRRMLFADTGLPWVFPSPNMPNPTTALVYPGQVIFEGTNISEGRGTSLPFELFGAPFLEWQQVLTSMQGVDLPGCSLRPLAFEPTANKWAGQPCKGFQLHVTDPQTFKPYRTSLALLQAFMRCYPEQFALKAPPYEYEFERTPLDLILGDSTLRHQLAAGADIRELESAWQPEIDGFSEIRQKYFLYQ</sequence>
<gene>
    <name evidence="3" type="ORF">OLX77_10630</name>
</gene>
<reference evidence="3" key="2">
    <citation type="submission" date="2022-10" db="EMBL/GenBank/DDBJ databases">
        <authorList>
            <person name="Aronson H.S."/>
        </authorList>
    </citation>
    <scope>NUCLEOTIDE SEQUENCE</scope>
    <source>
        <strain evidence="3">RS19-109</strain>
    </source>
</reference>
<comment type="caution">
    <text evidence="3">The sequence shown here is derived from an EMBL/GenBank/DDBJ whole genome shotgun (WGS) entry which is preliminary data.</text>
</comment>
<keyword evidence="4" id="KW-1185">Reference proteome</keyword>
<dbReference type="RefSeq" id="WP_307633572.1">
    <property type="nucleotide sequence ID" value="NZ_JAPHEH010000001.1"/>
</dbReference>
<dbReference type="InterPro" id="IPR008302">
    <property type="entry name" value="NamZ"/>
</dbReference>
<reference evidence="3" key="1">
    <citation type="journal article" date="2022" name="bioRxiv">
        <title>Thiovibrio frasassiensisgen. nov., sp. nov., an autotrophic, elemental sulfur disproportionating bacterium isolated from sulfidic karst sediment, and proposal of Thiovibrionaceae fam. nov.</title>
        <authorList>
            <person name="Aronson H."/>
            <person name="Thomas C."/>
            <person name="Bhattacharyya M."/>
            <person name="Eckstein S."/>
            <person name="Jensen S."/>
            <person name="Barco R."/>
            <person name="Macalady J."/>
            <person name="Amend J."/>
        </authorList>
    </citation>
    <scope>NUCLEOTIDE SEQUENCE</scope>
    <source>
        <strain evidence="3">RS19-109</strain>
    </source>
</reference>
<dbReference type="PANTHER" id="PTHR42915">
    <property type="entry name" value="HYPOTHETICAL 460 KDA PROTEIN IN FEUA-SIGW INTERGENIC REGION [PRECURSOR]"/>
    <property type="match status" value="1"/>
</dbReference>
<dbReference type="Proteomes" id="UP001154240">
    <property type="component" value="Unassembled WGS sequence"/>
</dbReference>
<dbReference type="PANTHER" id="PTHR42915:SF1">
    <property type="entry name" value="PEPTIDOGLYCAN BETA-N-ACETYLMURAMIDASE NAMZ"/>
    <property type="match status" value="1"/>
</dbReference>
<organism evidence="3 4">
    <name type="scientific">Thiovibrio frasassiensis</name>
    <dbReference type="NCBI Taxonomy" id="2984131"/>
    <lineage>
        <taxon>Bacteria</taxon>
        <taxon>Pseudomonadati</taxon>
        <taxon>Thermodesulfobacteriota</taxon>
        <taxon>Desulfobulbia</taxon>
        <taxon>Desulfobulbales</taxon>
        <taxon>Thiovibrionaceae</taxon>
        <taxon>Thiovibrio</taxon>
    </lineage>
</organism>
<accession>A0A9X4MH98</accession>